<accession>A0A6C0K7V4</accession>
<keyword evidence="6" id="KW-1015">Disulfide bond</keyword>
<keyword evidence="4" id="KW-0274">FAD</keyword>
<dbReference type="SUPFAM" id="SSF69000">
    <property type="entry name" value="FAD-dependent thiol oxidase"/>
    <property type="match status" value="1"/>
</dbReference>
<keyword evidence="5" id="KW-0560">Oxidoreductase</keyword>
<dbReference type="EC" id="1.8.3.2" evidence="2"/>
<evidence type="ECO:0000256" key="2">
    <source>
        <dbReference type="ARBA" id="ARBA00012512"/>
    </source>
</evidence>
<name>A0A6C0K7V4_9ZZZZ</name>
<evidence type="ECO:0000256" key="1">
    <source>
        <dbReference type="ARBA" id="ARBA00001974"/>
    </source>
</evidence>
<dbReference type="InterPro" id="IPR036774">
    <property type="entry name" value="ERV/ALR_sulphydryl_oxid_sf"/>
</dbReference>
<dbReference type="PROSITE" id="PS51324">
    <property type="entry name" value="ERV_ALR"/>
    <property type="match status" value="1"/>
</dbReference>
<organism evidence="8">
    <name type="scientific">viral metagenome</name>
    <dbReference type="NCBI Taxonomy" id="1070528"/>
    <lineage>
        <taxon>unclassified sequences</taxon>
        <taxon>metagenomes</taxon>
        <taxon>organismal metagenomes</taxon>
    </lineage>
</organism>
<comment type="cofactor">
    <cofactor evidence="1">
        <name>FAD</name>
        <dbReference type="ChEBI" id="CHEBI:57692"/>
    </cofactor>
</comment>
<evidence type="ECO:0000256" key="3">
    <source>
        <dbReference type="ARBA" id="ARBA00022630"/>
    </source>
</evidence>
<evidence type="ECO:0000313" key="8">
    <source>
        <dbReference type="EMBL" id="QHU12204.1"/>
    </source>
</evidence>
<evidence type="ECO:0000259" key="7">
    <source>
        <dbReference type="PROSITE" id="PS51324"/>
    </source>
</evidence>
<evidence type="ECO:0000256" key="6">
    <source>
        <dbReference type="ARBA" id="ARBA00023157"/>
    </source>
</evidence>
<dbReference type="EMBL" id="MN740798">
    <property type="protein sequence ID" value="QHU12204.1"/>
    <property type="molecule type" value="Genomic_DNA"/>
</dbReference>
<evidence type="ECO:0000256" key="5">
    <source>
        <dbReference type="ARBA" id="ARBA00023002"/>
    </source>
</evidence>
<proteinExistence type="predicted"/>
<dbReference type="GO" id="GO:0016972">
    <property type="term" value="F:thiol oxidase activity"/>
    <property type="evidence" value="ECO:0007669"/>
    <property type="project" value="UniProtKB-EC"/>
</dbReference>
<reference evidence="8" key="1">
    <citation type="journal article" date="2020" name="Nature">
        <title>Giant virus diversity and host interactions through global metagenomics.</title>
        <authorList>
            <person name="Schulz F."/>
            <person name="Roux S."/>
            <person name="Paez-Espino D."/>
            <person name="Jungbluth S."/>
            <person name="Walsh D.A."/>
            <person name="Denef V.J."/>
            <person name="McMahon K.D."/>
            <person name="Konstantinidis K.T."/>
            <person name="Eloe-Fadrosh E.A."/>
            <person name="Kyrpides N.C."/>
            <person name="Woyke T."/>
        </authorList>
    </citation>
    <scope>NUCLEOTIDE SEQUENCE</scope>
    <source>
        <strain evidence="8">GVMAG-S-1101171-110</strain>
    </source>
</reference>
<keyword evidence="3" id="KW-0285">Flavoprotein</keyword>
<dbReference type="Gene3D" id="1.20.120.310">
    <property type="entry name" value="ERV/ALR sulfhydryl oxidase domain"/>
    <property type="match status" value="1"/>
</dbReference>
<dbReference type="Pfam" id="PF04777">
    <property type="entry name" value="Evr1_Alr"/>
    <property type="match status" value="1"/>
</dbReference>
<dbReference type="InterPro" id="IPR017905">
    <property type="entry name" value="ERV/ALR_sulphydryl_oxidase"/>
</dbReference>
<dbReference type="AlphaFoldDB" id="A0A6C0K7V4"/>
<sequence>MPCSCEKPQPDYPESDHWGPVLWTILHALAQKGGKALFASSRDDERRQWILMLQTLPKMIPCAMCREHSQAWIQTHPIAVIKTMPYDELGPWLVNWVYDFHEVVNARVGKPSFDKALLGSTYNNVSVPGAIRILKPFIETAIRLSGITLMPWNSWVGYVVLLCSYYGL</sequence>
<feature type="domain" description="ERV/ALR sulfhydryl oxidase" evidence="7">
    <location>
        <begin position="11"/>
        <end position="122"/>
    </location>
</feature>
<evidence type="ECO:0000256" key="4">
    <source>
        <dbReference type="ARBA" id="ARBA00022827"/>
    </source>
</evidence>
<protein>
    <recommendedName>
        <fullName evidence="2">thiol oxidase</fullName>
        <ecNumber evidence="2">1.8.3.2</ecNumber>
    </recommendedName>
</protein>